<dbReference type="Gene3D" id="3.40.50.2300">
    <property type="match status" value="1"/>
</dbReference>
<dbReference type="PANTHER" id="PTHR43428">
    <property type="entry name" value="ARSENATE REDUCTASE"/>
    <property type="match status" value="1"/>
</dbReference>
<keyword evidence="4" id="KW-1185">Reference proteome</keyword>
<dbReference type="Proteomes" id="UP001164706">
    <property type="component" value="Chromosome"/>
</dbReference>
<dbReference type="AlphaFoldDB" id="A0A9E8S8U0"/>
<dbReference type="PANTHER" id="PTHR43428:SF1">
    <property type="entry name" value="ARSENATE REDUCTASE"/>
    <property type="match status" value="1"/>
</dbReference>
<evidence type="ECO:0000313" key="3">
    <source>
        <dbReference type="EMBL" id="WAB81965.1"/>
    </source>
</evidence>
<keyword evidence="1" id="KW-0059">Arsenical resistance</keyword>
<dbReference type="InterPro" id="IPR036196">
    <property type="entry name" value="Ptyr_pPase_sf"/>
</dbReference>
<dbReference type="SUPFAM" id="SSF52788">
    <property type="entry name" value="Phosphotyrosine protein phosphatases I"/>
    <property type="match status" value="1"/>
</dbReference>
<dbReference type="RefSeq" id="WP_267738050.1">
    <property type="nucleotide sequence ID" value="NZ_CP113089.1"/>
</dbReference>
<feature type="domain" description="Phosphotyrosine protein phosphatase I" evidence="2">
    <location>
        <begin position="7"/>
        <end position="132"/>
    </location>
</feature>
<dbReference type="InterPro" id="IPR023485">
    <property type="entry name" value="Ptyr_pPase"/>
</dbReference>
<sequence length="136" mass="14536">MTDTATPTVLFVCVHNAGRSQMAAGYLQHLAGDRVQVLSAGSAPKDQINPVAIEAMAEEGIDIAHNVPKVLTVEAVKESDVVITMGCGDACPIFPGKRYEDWELDDPAGQGIESVRPIRDEIKGRIQTLLAEILPA</sequence>
<accession>A0A9E8S8U0</accession>
<dbReference type="SMART" id="SM00226">
    <property type="entry name" value="LMWPc"/>
    <property type="match status" value="1"/>
</dbReference>
<dbReference type="CDD" id="cd16345">
    <property type="entry name" value="LMWP_ArsC"/>
    <property type="match status" value="1"/>
</dbReference>
<gene>
    <name evidence="3" type="ORF">OVN18_02805</name>
</gene>
<evidence type="ECO:0000256" key="1">
    <source>
        <dbReference type="ARBA" id="ARBA00022849"/>
    </source>
</evidence>
<protein>
    <submittedName>
        <fullName evidence="3">Arsenate reductase ArsC</fullName>
    </submittedName>
</protein>
<evidence type="ECO:0000259" key="2">
    <source>
        <dbReference type="SMART" id="SM00226"/>
    </source>
</evidence>
<dbReference type="KEGG" id="mdb:OVN18_02805"/>
<dbReference type="GO" id="GO:0046685">
    <property type="term" value="P:response to arsenic-containing substance"/>
    <property type="evidence" value="ECO:0007669"/>
    <property type="project" value="UniProtKB-KW"/>
</dbReference>
<dbReference type="EMBL" id="CP113089">
    <property type="protein sequence ID" value="WAB81965.1"/>
    <property type="molecule type" value="Genomic_DNA"/>
</dbReference>
<proteinExistence type="predicted"/>
<name>A0A9E8S8U0_9MICO</name>
<evidence type="ECO:0000313" key="4">
    <source>
        <dbReference type="Proteomes" id="UP001164706"/>
    </source>
</evidence>
<dbReference type="Pfam" id="PF01451">
    <property type="entry name" value="LMWPc"/>
    <property type="match status" value="1"/>
</dbReference>
<organism evidence="3 4">
    <name type="scientific">Microcella daejeonensis</name>
    <dbReference type="NCBI Taxonomy" id="2994971"/>
    <lineage>
        <taxon>Bacteria</taxon>
        <taxon>Bacillati</taxon>
        <taxon>Actinomycetota</taxon>
        <taxon>Actinomycetes</taxon>
        <taxon>Micrococcales</taxon>
        <taxon>Microbacteriaceae</taxon>
        <taxon>Microcella</taxon>
    </lineage>
</organism>
<reference evidence="3" key="1">
    <citation type="submission" date="2022-11" db="EMBL/GenBank/DDBJ databases">
        <title>Description of Microcella daejonensis nov. sp, isolated from riverside soil.</title>
        <authorList>
            <person name="Molina K.M."/>
            <person name="Kim S.B."/>
        </authorList>
    </citation>
    <scope>NUCLEOTIDE SEQUENCE</scope>
    <source>
        <strain evidence="3">MMS21-STM12</strain>
    </source>
</reference>